<dbReference type="AlphaFoldDB" id="A0AAX2DNS5"/>
<dbReference type="RefSeq" id="WP_038407629.1">
    <property type="nucleotide sequence ID" value="NZ_FNMX01000005.1"/>
</dbReference>
<reference evidence="1 2" key="1">
    <citation type="submission" date="2016-10" db="EMBL/GenBank/DDBJ databases">
        <authorList>
            <person name="Varghese N."/>
            <person name="Submissions S."/>
        </authorList>
    </citation>
    <scope>NUCLEOTIDE SEQUENCE [LARGE SCALE GENOMIC DNA]</scope>
    <source>
        <strain evidence="1 2">ATCC 49954</strain>
    </source>
</reference>
<protein>
    <submittedName>
        <fullName evidence="1">Uncharacterized protein</fullName>
    </submittedName>
</protein>
<dbReference type="Proteomes" id="UP000183610">
    <property type="component" value="Unassembled WGS sequence"/>
</dbReference>
<dbReference type="EMBL" id="FNMX01000005">
    <property type="protein sequence ID" value="SDW60993.1"/>
    <property type="molecule type" value="Genomic_DNA"/>
</dbReference>
<accession>A0AAX2DNS5</accession>
<evidence type="ECO:0000313" key="2">
    <source>
        <dbReference type="Proteomes" id="UP000183610"/>
    </source>
</evidence>
<comment type="caution">
    <text evidence="1">The sequence shown here is derived from an EMBL/GenBank/DDBJ whole genome shotgun (WGS) entry which is preliminary data.</text>
</comment>
<proteinExistence type="predicted"/>
<evidence type="ECO:0000313" key="1">
    <source>
        <dbReference type="EMBL" id="SDW60993.1"/>
    </source>
</evidence>
<sequence length="84" mass="9110">MRKDVISISTVPVVSGPSNIVFTNGFCKETGWEVTGLDWNTGETVFCAKFGFDNLGNGAYSIIQFFENGVLLFNSIGGPTRVKL</sequence>
<name>A0AAX2DNS5_LISIV</name>
<organism evidence="1 2">
    <name type="scientific">Listeria ivanovii</name>
    <dbReference type="NCBI Taxonomy" id="1638"/>
    <lineage>
        <taxon>Bacteria</taxon>
        <taxon>Bacillati</taxon>
        <taxon>Bacillota</taxon>
        <taxon>Bacilli</taxon>
        <taxon>Bacillales</taxon>
        <taxon>Listeriaceae</taxon>
        <taxon>Listeria</taxon>
    </lineage>
</organism>
<gene>
    <name evidence="1" type="ORF">SAMN05421782_10525</name>
</gene>